<dbReference type="Pfam" id="PF24539">
    <property type="entry name" value="DUF7600"/>
    <property type="match status" value="1"/>
</dbReference>
<reference evidence="3" key="1">
    <citation type="journal article" date="2016" name="Genome Biol. Evol.">
        <title>Comparative 'omics' of the Fusarium fujikuroi species complex highlights differences in genetic potential and metabolite synthesis.</title>
        <authorList>
            <person name="Niehaus E.-M."/>
            <person name="Muensterkoetter M."/>
            <person name="Proctor R.H."/>
            <person name="Brown D.W."/>
            <person name="Sharon A."/>
            <person name="Idan Y."/>
            <person name="Oren-Young L."/>
            <person name="Sieber C.M."/>
            <person name="Novak O."/>
            <person name="Pencik A."/>
            <person name="Tarkowska D."/>
            <person name="Hromadova K."/>
            <person name="Freeman S."/>
            <person name="Maymon M."/>
            <person name="Elazar M."/>
            <person name="Youssef S.A."/>
            <person name="El-Shabrawy E.S.M."/>
            <person name="Shalaby A.B.A."/>
            <person name="Houterman P."/>
            <person name="Brock N.L."/>
            <person name="Burkhardt I."/>
            <person name="Tsavkelova E.A."/>
            <person name="Dickschat J.S."/>
            <person name="Galuszka P."/>
            <person name="Gueldener U."/>
            <person name="Tudzynski B."/>
        </authorList>
    </citation>
    <scope>NUCLEOTIDE SEQUENCE [LARGE SCALE GENOMIC DNA]</scope>
    <source>
        <strain evidence="3">ET1</strain>
    </source>
</reference>
<dbReference type="SUPFAM" id="SSF51101">
    <property type="entry name" value="Mannose-binding lectins"/>
    <property type="match status" value="1"/>
</dbReference>
<evidence type="ECO:0000313" key="2">
    <source>
        <dbReference type="EMBL" id="CZR49288.1"/>
    </source>
</evidence>
<gene>
    <name evidence="2" type="ORF">FPRO_08972</name>
</gene>
<dbReference type="EMBL" id="FJOF01000016">
    <property type="protein sequence ID" value="CZR49288.1"/>
    <property type="molecule type" value="Genomic_DNA"/>
</dbReference>
<dbReference type="InterPro" id="IPR056021">
    <property type="entry name" value="DUF7600"/>
</dbReference>
<protein>
    <recommendedName>
        <fullName evidence="1">DUF7600 domain-containing protein</fullName>
    </recommendedName>
</protein>
<dbReference type="AlphaFoldDB" id="A0A1L7W9J8"/>
<dbReference type="InterPro" id="IPR036404">
    <property type="entry name" value="Jacalin-like_lectin_dom_sf"/>
</dbReference>
<organism evidence="2 3">
    <name type="scientific">Fusarium proliferatum (strain ET1)</name>
    <name type="common">Orchid endophyte fungus</name>
    <dbReference type="NCBI Taxonomy" id="1227346"/>
    <lineage>
        <taxon>Eukaryota</taxon>
        <taxon>Fungi</taxon>
        <taxon>Dikarya</taxon>
        <taxon>Ascomycota</taxon>
        <taxon>Pezizomycotina</taxon>
        <taxon>Sordariomycetes</taxon>
        <taxon>Hypocreomycetidae</taxon>
        <taxon>Hypocreales</taxon>
        <taxon>Nectriaceae</taxon>
        <taxon>Fusarium</taxon>
        <taxon>Fusarium fujikuroi species complex</taxon>
    </lineage>
</organism>
<dbReference type="GeneID" id="42053847"/>
<evidence type="ECO:0000313" key="3">
    <source>
        <dbReference type="Proteomes" id="UP000183971"/>
    </source>
</evidence>
<proteinExistence type="predicted"/>
<evidence type="ECO:0000259" key="1">
    <source>
        <dbReference type="Pfam" id="PF24539"/>
    </source>
</evidence>
<sequence>MPLRCALCGIAIPCHHQPDQQQQQVWWRKIFAVQREEDQSEEDQSHFSLVPLGYYEDGSLEPHPVIPPNEGFFIHQACWPIYRDQMFLNSERRYDTKQILQALFDFMQSMPSNSDGWISYLRHQNEPAVFLATFAGYPGYWDFLKADPSIAVTHPNSHRFVDGGTYGTQASSDVFSSLSTELNYCVINLLNTVSFCNLRLASTTIANLSKPGDIPQAFWASRFTRDHEMNFFPMEHDSTETWRDLYFNLKYSLKDSSTTGHMRNRLRIWKGLDQITPYIIAMLQQRPCLKDTAQLREDIASAGYELTHKIQGFEGVPGTNPSGGIKVTGSRYLNLRGGAWISVTRGSIDGRQYILGFRVQRRDGKEKLRIGLINTNKETTFFIKETDQVIALKVATTFGGIVGLAFRIKDKLSGVDWKIVGKVGALDDYVGIKILKPQNGRYISGLLLGLDACKVVSIQLVEKIGDATAINSSGQHVWHPAPPQPDVVTILPRTIDAAASQPTFIMNMDFGGPSGSLLPLLTRIAIFHDHINHNVRGLGFYYNDGTEREFGFREFLTDYRCRDTALEMSVSIDGPAGERIVGAAFFPDSITYEIQINTNFGRLKTLGDMDPSQTRNFLVSPHGETITGFLGHMRMAPLSATLESMGLVHLDHLESVSPKPPPTTPSYYKGLLGGSRFVRLDGVKRVGISCGRTGRNRRPDHVSGLYFEFWDGRPPVYVGQWFKEIGHLDVDRGERITGFTFWNEVQNCACHHGRNSRYSGVRIEKSGAEPNAVEVHPGPHGNMHETCYAENRFERLETFAWFTSHDRDANDVKAKPTPLVKNCLSSASNIREEVCTNSDKLFWEIEDGKGGWTSVSQIAAFFNPTNKRLCGLGFTYKDSQVKRGGYTEGTKAILRVKSHEKVTGASSSVSATTVDGGVDIVSFVLGDNRRMMMDFSGVKVDDSDPDQVLPSQGHAVPVARKVPDGASKCVGVYLEMWPDVKRKVCVQNFGSVYVEPADE</sequence>
<dbReference type="VEuPathDB" id="FungiDB:FPRO_08972"/>
<dbReference type="Proteomes" id="UP000183971">
    <property type="component" value="Unassembled WGS sequence"/>
</dbReference>
<accession>A0A1L7W9J8</accession>
<name>A0A1L7W9J8_FUSPR</name>
<dbReference type="RefSeq" id="XP_031089790.1">
    <property type="nucleotide sequence ID" value="XM_031224541.1"/>
</dbReference>
<feature type="domain" description="DUF7600" evidence="1">
    <location>
        <begin position="341"/>
        <end position="461"/>
    </location>
</feature>
<keyword evidence="3" id="KW-1185">Reference proteome</keyword>
<comment type="caution">
    <text evidence="2">The sequence shown here is derived from an EMBL/GenBank/DDBJ whole genome shotgun (WGS) entry which is preliminary data.</text>
</comment>